<dbReference type="InterPro" id="IPR036291">
    <property type="entry name" value="NAD(P)-bd_dom_sf"/>
</dbReference>
<evidence type="ECO:0000256" key="2">
    <source>
        <dbReference type="ARBA" id="ARBA00023002"/>
    </source>
</evidence>
<dbReference type="Pfam" id="PF00106">
    <property type="entry name" value="adh_short"/>
    <property type="match status" value="1"/>
</dbReference>
<dbReference type="PRINTS" id="PR00080">
    <property type="entry name" value="SDRFAMILY"/>
</dbReference>
<sequence length="261" mass="28165">MHMKDQVAIVTGGGQGLGQAICRRLAEAGVHVAVVDRNTDAAHATALELENLSGRRALAVQADVTLEDHVAAMVARTLEAWGRIDLLVANAGIVIASQATELESADFRRVLDVNLTGYFLCARHVAPIMKAQRRGVIIQINSISGKRGSFGNGAYCAGKAAGIGLTQSLALELAEYGIRVNAICPGHLLDSPLWVNSLYRQYAARFQITEAEVRQRYLDAVPLRRPCTYEDVCNLLMFLASDQAGYMTGQAINVNGGQEMR</sequence>
<dbReference type="SUPFAM" id="SSF51735">
    <property type="entry name" value="NAD(P)-binding Rossmann-fold domains"/>
    <property type="match status" value="1"/>
</dbReference>
<reference evidence="4" key="1">
    <citation type="journal article" date="2020" name="mSystems">
        <title>Genome- and Community-Level Interaction Insights into Carbon Utilization and Element Cycling Functions of Hydrothermarchaeota in Hydrothermal Sediment.</title>
        <authorList>
            <person name="Zhou Z."/>
            <person name="Liu Y."/>
            <person name="Xu W."/>
            <person name="Pan J."/>
            <person name="Luo Z.H."/>
            <person name="Li M."/>
        </authorList>
    </citation>
    <scope>NUCLEOTIDE SEQUENCE [LARGE SCALE GENOMIC DNA]</scope>
    <source>
        <strain evidence="4">SpSt-289</strain>
    </source>
</reference>
<dbReference type="InterPro" id="IPR002347">
    <property type="entry name" value="SDR_fam"/>
</dbReference>
<dbReference type="EC" id="1.1.1.140" evidence="4"/>
<dbReference type="PRINTS" id="PR00081">
    <property type="entry name" value="GDHRDH"/>
</dbReference>
<dbReference type="Gene3D" id="3.40.50.720">
    <property type="entry name" value="NAD(P)-binding Rossmann-like Domain"/>
    <property type="match status" value="1"/>
</dbReference>
<dbReference type="FunFam" id="3.40.50.720:FF:000084">
    <property type="entry name" value="Short-chain dehydrogenase reductase"/>
    <property type="match status" value="1"/>
</dbReference>
<evidence type="ECO:0000256" key="3">
    <source>
        <dbReference type="RuleBase" id="RU000363"/>
    </source>
</evidence>
<comment type="similarity">
    <text evidence="1 3">Belongs to the short-chain dehydrogenases/reductases (SDR) family.</text>
</comment>
<organism evidence="4">
    <name type="scientific">Caldilinea aerophila</name>
    <dbReference type="NCBI Taxonomy" id="133453"/>
    <lineage>
        <taxon>Bacteria</taxon>
        <taxon>Bacillati</taxon>
        <taxon>Chloroflexota</taxon>
        <taxon>Caldilineae</taxon>
        <taxon>Caldilineales</taxon>
        <taxon>Caldilineaceae</taxon>
        <taxon>Caldilinea</taxon>
    </lineage>
</organism>
<gene>
    <name evidence="4" type="ORF">ENQ20_03715</name>
</gene>
<accession>A0A7C1JBC9</accession>
<evidence type="ECO:0000313" key="4">
    <source>
        <dbReference type="EMBL" id="HDX30584.1"/>
    </source>
</evidence>
<dbReference type="GO" id="GO:0009010">
    <property type="term" value="F:sorbitol-6-phosphate 2-dehydrogenase activity"/>
    <property type="evidence" value="ECO:0007669"/>
    <property type="project" value="UniProtKB-EC"/>
</dbReference>
<proteinExistence type="inferred from homology"/>
<dbReference type="AlphaFoldDB" id="A0A7C1JBC9"/>
<dbReference type="PROSITE" id="PS00061">
    <property type="entry name" value="ADH_SHORT"/>
    <property type="match status" value="1"/>
</dbReference>
<comment type="caution">
    <text evidence="4">The sequence shown here is derived from an EMBL/GenBank/DDBJ whole genome shotgun (WGS) entry which is preliminary data.</text>
</comment>
<dbReference type="EMBL" id="DSMG01000043">
    <property type="protein sequence ID" value="HDX30584.1"/>
    <property type="molecule type" value="Genomic_DNA"/>
</dbReference>
<dbReference type="NCBIfam" id="NF005559">
    <property type="entry name" value="PRK07231.1"/>
    <property type="match status" value="1"/>
</dbReference>
<dbReference type="NCBIfam" id="NF009050">
    <property type="entry name" value="PRK12384.1"/>
    <property type="match status" value="1"/>
</dbReference>
<dbReference type="PANTHER" id="PTHR42760:SF105">
    <property type="entry name" value="SORBITOL-6-PHOSPHATE 2-DEHYDROGENASE"/>
    <property type="match status" value="1"/>
</dbReference>
<keyword evidence="2 4" id="KW-0560">Oxidoreductase</keyword>
<dbReference type="PANTHER" id="PTHR42760">
    <property type="entry name" value="SHORT-CHAIN DEHYDROGENASES/REDUCTASES FAMILY MEMBER"/>
    <property type="match status" value="1"/>
</dbReference>
<name>A0A7C1JBC9_9CHLR</name>
<evidence type="ECO:0000256" key="1">
    <source>
        <dbReference type="ARBA" id="ARBA00006484"/>
    </source>
</evidence>
<dbReference type="InterPro" id="IPR020904">
    <property type="entry name" value="Sc_DH/Rdtase_CS"/>
</dbReference>
<protein>
    <submittedName>
        <fullName evidence="4">Sorbitol-6-phosphate dehydrogenase</fullName>
        <ecNumber evidence="4">1.1.1.140</ecNumber>
    </submittedName>
</protein>